<dbReference type="SUPFAM" id="SSF51905">
    <property type="entry name" value="FAD/NAD(P)-binding domain"/>
    <property type="match status" value="1"/>
</dbReference>
<keyword evidence="2" id="KW-0285">Flavoprotein</keyword>
<name>A0A660LJI7_9ACTN</name>
<dbReference type="PRINTS" id="PR00420">
    <property type="entry name" value="RNGMNOXGNASE"/>
</dbReference>
<dbReference type="Gene3D" id="3.40.30.120">
    <property type="match status" value="1"/>
</dbReference>
<organism evidence="5 6">
    <name type="scientific">Solirubrobacter pauli</name>
    <dbReference type="NCBI Taxonomy" id="166793"/>
    <lineage>
        <taxon>Bacteria</taxon>
        <taxon>Bacillati</taxon>
        <taxon>Actinomycetota</taxon>
        <taxon>Thermoleophilia</taxon>
        <taxon>Solirubrobacterales</taxon>
        <taxon>Solirubrobacteraceae</taxon>
        <taxon>Solirubrobacter</taxon>
    </lineage>
</organism>
<reference evidence="5 6" key="1">
    <citation type="submission" date="2018-10" db="EMBL/GenBank/DDBJ databases">
        <title>Genomic Encyclopedia of Archaeal and Bacterial Type Strains, Phase II (KMG-II): from individual species to whole genera.</title>
        <authorList>
            <person name="Goeker M."/>
        </authorList>
    </citation>
    <scope>NUCLEOTIDE SEQUENCE [LARGE SCALE GENOMIC DNA]</scope>
    <source>
        <strain evidence="5 6">DSM 14954</strain>
    </source>
</reference>
<evidence type="ECO:0000313" key="6">
    <source>
        <dbReference type="Proteomes" id="UP000278962"/>
    </source>
</evidence>
<dbReference type="PANTHER" id="PTHR43004:SF19">
    <property type="entry name" value="BINDING MONOOXYGENASE, PUTATIVE (JCVI)-RELATED"/>
    <property type="match status" value="1"/>
</dbReference>
<dbReference type="EMBL" id="RBIL01000001">
    <property type="protein sequence ID" value="RKQ93241.1"/>
    <property type="molecule type" value="Genomic_DNA"/>
</dbReference>
<dbReference type="GO" id="GO:0016709">
    <property type="term" value="F:oxidoreductase activity, acting on paired donors, with incorporation or reduction of molecular oxygen, NAD(P)H as one donor, and incorporation of one atom of oxygen"/>
    <property type="evidence" value="ECO:0007669"/>
    <property type="project" value="UniProtKB-ARBA"/>
</dbReference>
<evidence type="ECO:0000259" key="4">
    <source>
        <dbReference type="Pfam" id="PF01494"/>
    </source>
</evidence>
<evidence type="ECO:0000256" key="3">
    <source>
        <dbReference type="ARBA" id="ARBA00022827"/>
    </source>
</evidence>
<evidence type="ECO:0000256" key="1">
    <source>
        <dbReference type="ARBA" id="ARBA00001974"/>
    </source>
</evidence>
<dbReference type="AlphaFoldDB" id="A0A660LJI7"/>
<proteinExistence type="predicted"/>
<gene>
    <name evidence="5" type="ORF">C8N24_3102</name>
</gene>
<dbReference type="InterPro" id="IPR036188">
    <property type="entry name" value="FAD/NAD-bd_sf"/>
</dbReference>
<sequence>MRAVSTTSVVIVGAGPAGLAAAITLARLEVPCLVVDRLRERSTAARGTAVSTGAMERLRRWGVHGQAEALALDVEMSGWRAPALTRLAEGAAFPVGMLTREQARIVSPARPTCLSQEQLEPILEAHLRTLPAAHVLPGSEFVGLRQDPDGVTVTLADAGGERTVRAAYVIGADGVRSAVRSAAGIGVDASGPLSDSVGAQVRAPLWPLVPPARRHGIYAITDAAAGGALIPVGGDRWVYATERRPGVEATADGLARLVRGAAGAPGLPVVVDRVIELRYATALADTFRAGRVFVAGDAAHRVTPRGATGLSLAMLGGEAVAWRLAWVLRGWAPHGLLDDYERERRPVAAHNIARSAEPNGSERAAEDEWRVDVGGRIAHAWTGPGTSTVDLVGGGRTLFTGPEPSAWAAAARRAVGAPVRVHALPVAAARAVGLSGRGALMTRPDGVPIGLWPSDERAEAALLAA</sequence>
<dbReference type="Gene3D" id="3.30.9.10">
    <property type="entry name" value="D-Amino Acid Oxidase, subunit A, domain 2"/>
    <property type="match status" value="1"/>
</dbReference>
<dbReference type="InterPro" id="IPR050641">
    <property type="entry name" value="RIFMO-like"/>
</dbReference>
<keyword evidence="6" id="KW-1185">Reference proteome</keyword>
<feature type="domain" description="FAD-binding" evidence="4">
    <location>
        <begin position="7"/>
        <end position="354"/>
    </location>
</feature>
<dbReference type="OrthoDB" id="8670884at2"/>
<comment type="caution">
    <text evidence="5">The sequence shown here is derived from an EMBL/GenBank/DDBJ whole genome shotgun (WGS) entry which is preliminary data.</text>
</comment>
<evidence type="ECO:0000256" key="2">
    <source>
        <dbReference type="ARBA" id="ARBA00022630"/>
    </source>
</evidence>
<dbReference type="InterPro" id="IPR002938">
    <property type="entry name" value="FAD-bd"/>
</dbReference>
<comment type="cofactor">
    <cofactor evidence="1">
        <name>FAD</name>
        <dbReference type="ChEBI" id="CHEBI:57692"/>
    </cofactor>
</comment>
<dbReference type="PANTHER" id="PTHR43004">
    <property type="entry name" value="TRK SYSTEM POTASSIUM UPTAKE PROTEIN"/>
    <property type="match status" value="1"/>
</dbReference>
<keyword evidence="3" id="KW-0274">FAD</keyword>
<dbReference type="Pfam" id="PF01494">
    <property type="entry name" value="FAD_binding_3"/>
    <property type="match status" value="1"/>
</dbReference>
<accession>A0A660LJI7</accession>
<dbReference type="GO" id="GO:0071949">
    <property type="term" value="F:FAD binding"/>
    <property type="evidence" value="ECO:0007669"/>
    <property type="project" value="InterPro"/>
</dbReference>
<dbReference type="Gene3D" id="3.50.50.60">
    <property type="entry name" value="FAD/NAD(P)-binding domain"/>
    <property type="match status" value="1"/>
</dbReference>
<protein>
    <submittedName>
        <fullName evidence="5">2-polyprenyl-6-methoxyphenol hydroxylase-like FAD-dependent oxidoreductase</fullName>
    </submittedName>
</protein>
<dbReference type="Proteomes" id="UP000278962">
    <property type="component" value="Unassembled WGS sequence"/>
</dbReference>
<evidence type="ECO:0000313" key="5">
    <source>
        <dbReference type="EMBL" id="RKQ93241.1"/>
    </source>
</evidence>